<name>A0A897N222_9EURY</name>
<dbReference type="Proteomes" id="UP000663525">
    <property type="component" value="Chromosome"/>
</dbReference>
<organism evidence="2 3">
    <name type="scientific">Halapricum desulfuricans</name>
    <dbReference type="NCBI Taxonomy" id="2841257"/>
    <lineage>
        <taxon>Archaea</taxon>
        <taxon>Methanobacteriati</taxon>
        <taxon>Methanobacteriota</taxon>
        <taxon>Stenosarchaea group</taxon>
        <taxon>Halobacteria</taxon>
        <taxon>Halobacteriales</taxon>
        <taxon>Haloarculaceae</taxon>
        <taxon>Halapricum</taxon>
    </lineage>
</organism>
<dbReference type="Gene3D" id="3.10.450.50">
    <property type="match status" value="1"/>
</dbReference>
<sequence>MDDRVGTARAYYQSLDDHDYETLRSVLAESFVHRRPDMALEGRGRFVTFMRDERPRTDTAHPIDAIYESDGGLAVEGRLLAADGEQITAFVDVLRFDDGRIDRIRTYTG</sequence>
<dbReference type="AlphaFoldDB" id="A0A897N222"/>
<gene>
    <name evidence="2" type="ORF">HSR121_0013</name>
</gene>
<keyword evidence="2" id="KW-0413">Isomerase</keyword>
<accession>A0A897N222</accession>
<dbReference type="GO" id="GO:0016853">
    <property type="term" value="F:isomerase activity"/>
    <property type="evidence" value="ECO:0007669"/>
    <property type="project" value="UniProtKB-KW"/>
</dbReference>
<dbReference type="Pfam" id="PF12680">
    <property type="entry name" value="SnoaL_2"/>
    <property type="match status" value="1"/>
</dbReference>
<protein>
    <submittedName>
        <fullName evidence="2">Ketosteroid isomerase-related protein</fullName>
    </submittedName>
</protein>
<dbReference type="EMBL" id="CP064787">
    <property type="protein sequence ID" value="QSG04376.1"/>
    <property type="molecule type" value="Genomic_DNA"/>
</dbReference>
<dbReference type="InterPro" id="IPR032710">
    <property type="entry name" value="NTF2-like_dom_sf"/>
</dbReference>
<dbReference type="InterPro" id="IPR037401">
    <property type="entry name" value="SnoaL-like"/>
</dbReference>
<evidence type="ECO:0000313" key="3">
    <source>
        <dbReference type="Proteomes" id="UP000663525"/>
    </source>
</evidence>
<reference evidence="2" key="1">
    <citation type="submission" date="2020-11" db="EMBL/GenBank/DDBJ databases">
        <title>Carbohydrate-dependent, anaerobic sulfur respiration: A novel catabolism in halophilic archaea.</title>
        <authorList>
            <person name="Sorokin D.Y."/>
            <person name="Messina E."/>
            <person name="Smedile F."/>
            <person name="La Cono V."/>
            <person name="Hallsworth J.E."/>
            <person name="Yakimov M.M."/>
        </authorList>
    </citation>
    <scope>NUCLEOTIDE SEQUENCE</scope>
    <source>
        <strain evidence="2">HSR12-1</strain>
    </source>
</reference>
<proteinExistence type="predicted"/>
<dbReference type="SUPFAM" id="SSF54427">
    <property type="entry name" value="NTF2-like"/>
    <property type="match status" value="1"/>
</dbReference>
<evidence type="ECO:0000313" key="2">
    <source>
        <dbReference type="EMBL" id="QSG04376.1"/>
    </source>
</evidence>
<evidence type="ECO:0000259" key="1">
    <source>
        <dbReference type="Pfam" id="PF12680"/>
    </source>
</evidence>
<dbReference type="RefSeq" id="WP_229113857.1">
    <property type="nucleotide sequence ID" value="NZ_CP064787.1"/>
</dbReference>
<feature type="domain" description="SnoaL-like" evidence="1">
    <location>
        <begin position="8"/>
        <end position="103"/>
    </location>
</feature>
<dbReference type="GeneID" id="68853676"/>